<reference evidence="8" key="1">
    <citation type="journal article" date="2014" name="Int. J. Syst. Evol. Microbiol.">
        <title>Complete genome sequence of Corynebacterium casei LMG S-19264T (=DSM 44701T), isolated from a smear-ripened cheese.</title>
        <authorList>
            <consortium name="US DOE Joint Genome Institute (JGI-PGF)"/>
            <person name="Walter F."/>
            <person name="Albersmeier A."/>
            <person name="Kalinowski J."/>
            <person name="Ruckert C."/>
        </authorList>
    </citation>
    <scope>NUCLEOTIDE SEQUENCE</scope>
    <source>
        <strain evidence="8">JCM 3276</strain>
    </source>
</reference>
<dbReference type="PANTHER" id="PTHR42711">
    <property type="entry name" value="ABC TRANSPORTER ATP-BINDING PROTEIN"/>
    <property type="match status" value="1"/>
</dbReference>
<dbReference type="Pfam" id="PF00005">
    <property type="entry name" value="ABC_tran"/>
    <property type="match status" value="1"/>
</dbReference>
<evidence type="ECO:0000313" key="8">
    <source>
        <dbReference type="EMBL" id="GGS28607.1"/>
    </source>
</evidence>
<dbReference type="PROSITE" id="PS50893">
    <property type="entry name" value="ABC_TRANSPORTER_2"/>
    <property type="match status" value="1"/>
</dbReference>
<keyword evidence="4" id="KW-0547">Nucleotide-binding</keyword>
<dbReference type="InterPro" id="IPR025302">
    <property type="entry name" value="DrrA1/2-like_C"/>
</dbReference>
<dbReference type="GO" id="GO:0005524">
    <property type="term" value="F:ATP binding"/>
    <property type="evidence" value="ECO:0007669"/>
    <property type="project" value="UniProtKB-KW"/>
</dbReference>
<sequence>MSSRDPVAALGLRKSFGRVRALDGLDLTVRAGEAHGLLGPNGAGKTTALRVLLGLVRADGGRVSVLGGDPWRDAVRVHRRTAYVPGDVTLWPNLTGGEVIGLLGRLRGMRRQDRVADLVDRFELDPSRRCRTYSNGNRRKVALVAALAAEADLLVLDEPTAGLDPVMQAVFADCVAAAVGEGRSVLLASHELAEVETVCHRVSIVRAGRVVECGTLTELRRLRRIAVDAEVTGAPGALAALPGVHDLRVEGGRVRLRVDPDGLDRALRALADLGVRDLQCRPPSLNDLFLEHYRDEVRV</sequence>
<evidence type="ECO:0000256" key="3">
    <source>
        <dbReference type="ARBA" id="ARBA00022448"/>
    </source>
</evidence>
<dbReference type="SMART" id="SM00382">
    <property type="entry name" value="AAA"/>
    <property type="match status" value="1"/>
</dbReference>
<keyword evidence="5 8" id="KW-0067">ATP-binding</keyword>
<keyword evidence="3" id="KW-0813">Transport</keyword>
<dbReference type="Pfam" id="PF13732">
    <property type="entry name" value="DrrA1-3_C"/>
    <property type="match status" value="1"/>
</dbReference>
<comment type="subcellular location">
    <subcellularLocation>
        <location evidence="1">Cell membrane</location>
        <topology evidence="1">Peripheral membrane protein</topology>
    </subcellularLocation>
</comment>
<evidence type="ECO:0000256" key="6">
    <source>
        <dbReference type="ARBA" id="ARBA00023251"/>
    </source>
</evidence>
<dbReference type="EMBL" id="BMRB01000002">
    <property type="protein sequence ID" value="GGS28607.1"/>
    <property type="molecule type" value="Genomic_DNA"/>
</dbReference>
<dbReference type="AlphaFoldDB" id="A0A918GEH9"/>
<dbReference type="GO" id="GO:0046677">
    <property type="term" value="P:response to antibiotic"/>
    <property type="evidence" value="ECO:0007669"/>
    <property type="project" value="UniProtKB-KW"/>
</dbReference>
<proteinExistence type="inferred from homology"/>
<evidence type="ECO:0000313" key="9">
    <source>
        <dbReference type="Proteomes" id="UP000660680"/>
    </source>
</evidence>
<name>A0A918GEH9_9PSEU</name>
<reference evidence="8" key="2">
    <citation type="submission" date="2020-09" db="EMBL/GenBank/DDBJ databases">
        <authorList>
            <person name="Sun Q."/>
            <person name="Ohkuma M."/>
        </authorList>
    </citation>
    <scope>NUCLEOTIDE SEQUENCE</scope>
    <source>
        <strain evidence="8">JCM 3276</strain>
    </source>
</reference>
<dbReference type="PANTHER" id="PTHR42711:SF5">
    <property type="entry name" value="ABC TRANSPORTER ATP-BINDING PROTEIN NATA"/>
    <property type="match status" value="1"/>
</dbReference>
<evidence type="ECO:0000256" key="4">
    <source>
        <dbReference type="ARBA" id="ARBA00022741"/>
    </source>
</evidence>
<evidence type="ECO:0000256" key="5">
    <source>
        <dbReference type="ARBA" id="ARBA00022840"/>
    </source>
</evidence>
<accession>A0A918GEH9</accession>
<dbReference type="Proteomes" id="UP000660680">
    <property type="component" value="Unassembled WGS sequence"/>
</dbReference>
<dbReference type="GO" id="GO:0016887">
    <property type="term" value="F:ATP hydrolysis activity"/>
    <property type="evidence" value="ECO:0007669"/>
    <property type="project" value="InterPro"/>
</dbReference>
<comment type="similarity">
    <text evidence="2">Belongs to the ABC transporter superfamily.</text>
</comment>
<keyword evidence="9" id="KW-1185">Reference proteome</keyword>
<dbReference type="GO" id="GO:0005886">
    <property type="term" value="C:plasma membrane"/>
    <property type="evidence" value="ECO:0007669"/>
    <property type="project" value="UniProtKB-SubCell"/>
</dbReference>
<evidence type="ECO:0000256" key="1">
    <source>
        <dbReference type="ARBA" id="ARBA00004202"/>
    </source>
</evidence>
<dbReference type="InterPro" id="IPR003439">
    <property type="entry name" value="ABC_transporter-like_ATP-bd"/>
</dbReference>
<evidence type="ECO:0000259" key="7">
    <source>
        <dbReference type="PROSITE" id="PS50893"/>
    </source>
</evidence>
<gene>
    <name evidence="8" type="ORF">GCM10010171_22140</name>
</gene>
<dbReference type="SUPFAM" id="SSF52540">
    <property type="entry name" value="P-loop containing nucleoside triphosphate hydrolases"/>
    <property type="match status" value="1"/>
</dbReference>
<dbReference type="InterPro" id="IPR050763">
    <property type="entry name" value="ABC_transporter_ATP-binding"/>
</dbReference>
<dbReference type="Gene3D" id="3.40.50.300">
    <property type="entry name" value="P-loop containing nucleotide triphosphate hydrolases"/>
    <property type="match status" value="1"/>
</dbReference>
<dbReference type="InterPro" id="IPR027417">
    <property type="entry name" value="P-loop_NTPase"/>
</dbReference>
<evidence type="ECO:0000256" key="2">
    <source>
        <dbReference type="ARBA" id="ARBA00005417"/>
    </source>
</evidence>
<organism evidence="8 9">
    <name type="scientific">Actinokineospora fastidiosa</name>
    <dbReference type="NCBI Taxonomy" id="1816"/>
    <lineage>
        <taxon>Bacteria</taxon>
        <taxon>Bacillati</taxon>
        <taxon>Actinomycetota</taxon>
        <taxon>Actinomycetes</taxon>
        <taxon>Pseudonocardiales</taxon>
        <taxon>Pseudonocardiaceae</taxon>
        <taxon>Actinokineospora</taxon>
    </lineage>
</organism>
<feature type="domain" description="ABC transporter" evidence="7">
    <location>
        <begin position="7"/>
        <end position="232"/>
    </location>
</feature>
<dbReference type="InterPro" id="IPR003593">
    <property type="entry name" value="AAA+_ATPase"/>
</dbReference>
<keyword evidence="6" id="KW-0046">Antibiotic resistance</keyword>
<dbReference type="RefSeq" id="WP_189210338.1">
    <property type="nucleotide sequence ID" value="NZ_BMRB01000002.1"/>
</dbReference>
<protein>
    <submittedName>
        <fullName evidence="8">Tetronasin ABC transporter ATP-binding protein</fullName>
    </submittedName>
</protein>
<dbReference type="CDD" id="cd03230">
    <property type="entry name" value="ABC_DR_subfamily_A"/>
    <property type="match status" value="1"/>
</dbReference>
<comment type="caution">
    <text evidence="8">The sequence shown here is derived from an EMBL/GenBank/DDBJ whole genome shotgun (WGS) entry which is preliminary data.</text>
</comment>